<reference evidence="1 2" key="1">
    <citation type="submission" date="2021-01" db="EMBL/GenBank/DDBJ databases">
        <title>Genomic Encyclopedia of Type Strains, Phase IV (KMG-IV): sequencing the most valuable type-strain genomes for metagenomic binning, comparative biology and taxonomic classification.</title>
        <authorList>
            <person name="Goeker M."/>
        </authorList>
    </citation>
    <scope>NUCLEOTIDE SEQUENCE [LARGE SCALE GENOMIC DNA]</scope>
    <source>
        <strain evidence="1 2">DSM 105453</strain>
    </source>
</reference>
<dbReference type="Proteomes" id="UP000823485">
    <property type="component" value="Unassembled WGS sequence"/>
</dbReference>
<comment type="caution">
    <text evidence="1">The sequence shown here is derived from an EMBL/GenBank/DDBJ whole genome shotgun (WGS) entry which is preliminary data.</text>
</comment>
<dbReference type="EMBL" id="JAFBFH010000040">
    <property type="protein sequence ID" value="MBM7717184.1"/>
    <property type="molecule type" value="Genomic_DNA"/>
</dbReference>
<accession>A0ABS2RDA5</accession>
<proteinExistence type="predicted"/>
<evidence type="ECO:0000313" key="2">
    <source>
        <dbReference type="Proteomes" id="UP000823485"/>
    </source>
</evidence>
<evidence type="ECO:0008006" key="3">
    <source>
        <dbReference type="Google" id="ProtNLM"/>
    </source>
</evidence>
<organism evidence="1 2">
    <name type="scientific">Siminovitchia thermophila</name>
    <dbReference type="NCBI Taxonomy" id="1245522"/>
    <lineage>
        <taxon>Bacteria</taxon>
        <taxon>Bacillati</taxon>
        <taxon>Bacillota</taxon>
        <taxon>Bacilli</taxon>
        <taxon>Bacillales</taxon>
        <taxon>Bacillaceae</taxon>
        <taxon>Siminovitchia</taxon>
    </lineage>
</organism>
<keyword evidence="2" id="KW-1185">Reference proteome</keyword>
<dbReference type="RefSeq" id="WP_205180181.1">
    <property type="nucleotide sequence ID" value="NZ_JAFBFH010000040.1"/>
</dbReference>
<gene>
    <name evidence="1" type="ORF">JOC94_004209</name>
</gene>
<name>A0ABS2RDA5_9BACI</name>
<sequence length="78" mass="9037">MAQVIVYPHAIGRITENAFLAYFDGEGVWLPKSQVKAEKRELDGHTEYRVKMPKWLADKHGFTAKNFDGSSIHFHQYE</sequence>
<protein>
    <recommendedName>
        <fullName evidence="3">SpoVT-AbrB domain-containing protein</fullName>
    </recommendedName>
</protein>
<evidence type="ECO:0000313" key="1">
    <source>
        <dbReference type="EMBL" id="MBM7717184.1"/>
    </source>
</evidence>